<dbReference type="OMA" id="EICRADV"/>
<organism evidence="3 4">
    <name type="scientific">Salvator merianae</name>
    <name type="common">Argentine black and white tegu</name>
    <name type="synonym">Tupinambis merianae</name>
    <dbReference type="NCBI Taxonomy" id="96440"/>
    <lineage>
        <taxon>Eukaryota</taxon>
        <taxon>Metazoa</taxon>
        <taxon>Chordata</taxon>
        <taxon>Craniata</taxon>
        <taxon>Vertebrata</taxon>
        <taxon>Euteleostomi</taxon>
        <taxon>Lepidosauria</taxon>
        <taxon>Squamata</taxon>
        <taxon>Bifurcata</taxon>
        <taxon>Unidentata</taxon>
        <taxon>Episquamata</taxon>
        <taxon>Laterata</taxon>
        <taxon>Teiioidea</taxon>
        <taxon>Teiidae</taxon>
        <taxon>Salvator</taxon>
    </lineage>
</organism>
<protein>
    <submittedName>
        <fullName evidence="3">Biliverdin reductase B</fullName>
    </submittedName>
</protein>
<dbReference type="Ensembl" id="ENSSMRT00000003806.1">
    <property type="protein sequence ID" value="ENSSMRP00000003195.1"/>
    <property type="gene ID" value="ENSSMRG00000002688.1"/>
</dbReference>
<evidence type="ECO:0000313" key="4">
    <source>
        <dbReference type="Proteomes" id="UP000694421"/>
    </source>
</evidence>
<dbReference type="CDD" id="cd05244">
    <property type="entry name" value="BVR-B_like_SDR_a"/>
    <property type="match status" value="1"/>
</dbReference>
<dbReference type="PANTHER" id="PTHR43355">
    <property type="entry name" value="FLAVIN REDUCTASE (NADPH)"/>
    <property type="match status" value="1"/>
</dbReference>
<name>A0A8D0DJX2_SALMN</name>
<dbReference type="InterPro" id="IPR016040">
    <property type="entry name" value="NAD(P)-bd_dom"/>
</dbReference>
<dbReference type="InterPro" id="IPR036291">
    <property type="entry name" value="NAD(P)-bd_dom_sf"/>
</dbReference>
<proteinExistence type="predicted"/>
<dbReference type="InterPro" id="IPR051606">
    <property type="entry name" value="Polyketide_Oxido-like"/>
</dbReference>
<dbReference type="Pfam" id="PF13460">
    <property type="entry name" value="NAD_binding_10"/>
    <property type="match status" value="1"/>
</dbReference>
<evidence type="ECO:0000256" key="1">
    <source>
        <dbReference type="SAM" id="MobiDB-lite"/>
    </source>
</evidence>
<feature type="region of interest" description="Disordered" evidence="1">
    <location>
        <begin position="1"/>
        <end position="175"/>
    </location>
</feature>
<feature type="compositionally biased region" description="Pro residues" evidence="1">
    <location>
        <begin position="108"/>
        <end position="121"/>
    </location>
</feature>
<accession>A0A8D0DJX2</accession>
<feature type="compositionally biased region" description="Low complexity" evidence="1">
    <location>
        <begin position="74"/>
        <end position="89"/>
    </location>
</feature>
<dbReference type="Gene3D" id="3.40.50.720">
    <property type="entry name" value="NAD(P)-binding Rossmann-like Domain"/>
    <property type="match status" value="1"/>
</dbReference>
<dbReference type="GeneTree" id="ENSGT00390000014810"/>
<feature type="compositionally biased region" description="Basic and acidic residues" evidence="1">
    <location>
        <begin position="1"/>
        <end position="21"/>
    </location>
</feature>
<evidence type="ECO:0000259" key="2">
    <source>
        <dbReference type="Pfam" id="PF13460"/>
    </source>
</evidence>
<evidence type="ECO:0000313" key="3">
    <source>
        <dbReference type="Ensembl" id="ENSSMRP00000003195.1"/>
    </source>
</evidence>
<sequence length="426" mass="44769">RGNGGRERAWGSGAKRLDRKSIARCPRKARRAGELSGELLPCLPGAHRRPRQHHRALPCSASAGRRKPQDGETRPAQAASTRARSAPARFRPLVPIARAPDCRRAGPATPPGPCSRPPAQPSPGGAGRGGAGRRGRRGLQGPWARQATRRCAALGPTAGSASRAGGGAPGGRKGSRYKAVGRRAACGCAAAAAATEAAAALAAAGGRGRPSVPVPGMAAPCKKIAIFGATGMTGLATLAQALEAGYQVTVLVRDPIRLPPELQPAQVVVGDVLNSEDVHRAVKGQDAVIVILGTRNDLSPTTMMSEGTRNIVTAMKAHSIRKVVVCLSAFLMWDLDKVPAKLRPVTEDHIRMQQILKESGLDCVYVMPPHIAGDQPLTGDYTVTVDTSGGSRVISKHDLGHFFLKCLTTSEYDGKNIYLSRHYPTK</sequence>
<dbReference type="Proteomes" id="UP000694421">
    <property type="component" value="Unplaced"/>
</dbReference>
<dbReference type="AlphaFoldDB" id="A0A8D0DJX2"/>
<reference evidence="3" key="2">
    <citation type="submission" date="2025-09" db="UniProtKB">
        <authorList>
            <consortium name="Ensembl"/>
        </authorList>
    </citation>
    <scope>IDENTIFICATION</scope>
</reference>
<feature type="domain" description="NAD(P)-binding" evidence="2">
    <location>
        <begin position="228"/>
        <end position="408"/>
    </location>
</feature>
<dbReference type="GO" id="GO:0004074">
    <property type="term" value="F:biliverdin reductase [NAD(P)H] activity"/>
    <property type="evidence" value="ECO:0007669"/>
    <property type="project" value="TreeGrafter"/>
</dbReference>
<feature type="compositionally biased region" description="Basic residues" evidence="1">
    <location>
        <begin position="46"/>
        <end position="56"/>
    </location>
</feature>
<dbReference type="GO" id="GO:0042602">
    <property type="term" value="F:riboflavin reductase (NADPH) activity"/>
    <property type="evidence" value="ECO:0007669"/>
    <property type="project" value="TreeGrafter"/>
</dbReference>
<keyword evidence="4" id="KW-1185">Reference proteome</keyword>
<dbReference type="SUPFAM" id="SSF51735">
    <property type="entry name" value="NAD(P)-binding Rossmann-fold domains"/>
    <property type="match status" value="1"/>
</dbReference>
<reference evidence="3" key="1">
    <citation type="submission" date="2025-08" db="UniProtKB">
        <authorList>
            <consortium name="Ensembl"/>
        </authorList>
    </citation>
    <scope>IDENTIFICATION</scope>
</reference>
<dbReference type="PANTHER" id="PTHR43355:SF2">
    <property type="entry name" value="FLAVIN REDUCTASE (NADPH)"/>
    <property type="match status" value="1"/>
</dbReference>